<organism evidence="2">
    <name type="scientific">Sesamum radiatum</name>
    <name type="common">Black benniseed</name>
    <dbReference type="NCBI Taxonomy" id="300843"/>
    <lineage>
        <taxon>Eukaryota</taxon>
        <taxon>Viridiplantae</taxon>
        <taxon>Streptophyta</taxon>
        <taxon>Embryophyta</taxon>
        <taxon>Tracheophyta</taxon>
        <taxon>Spermatophyta</taxon>
        <taxon>Magnoliopsida</taxon>
        <taxon>eudicotyledons</taxon>
        <taxon>Gunneridae</taxon>
        <taxon>Pentapetalae</taxon>
        <taxon>asterids</taxon>
        <taxon>lamiids</taxon>
        <taxon>Lamiales</taxon>
        <taxon>Pedaliaceae</taxon>
        <taxon>Sesamum</taxon>
    </lineage>
</organism>
<protein>
    <recommendedName>
        <fullName evidence="1">Reverse transcriptase domain-containing protein</fullName>
    </recommendedName>
</protein>
<dbReference type="Pfam" id="PF00078">
    <property type="entry name" value="RVT_1"/>
    <property type="match status" value="1"/>
</dbReference>
<sequence>MGHVALKLDLSKAYDRVEWNFLERVLARLGFRSSCISFVLTCVSTVSYSIMLFGQKYGYLHPQRGLRQWEPLSLYLFLFCAEVLSSLISSAERTGELKGVAINRGGPQISHLLFVDDTLIFCQATSEVMHYIRRILRTLEATLGLKINLEKSSIVFSRNFPIVGREDLAAILRNQVEAKHDKYLGMPAVVSRSKREIFLHLKDRVWSRLQSWKCKNLSQAGKAILLKIVIQSTRTFVMSCFLVPSSICHEIKGVMANFFWHNKDVRKSHWLAWDKLCGHKEAGGLGFWKMGAFNLAILAKQLWRIVSNTDIVLSRLLKHKYFPTSDVLTATPSQGYSFTWKSMFWRHVP</sequence>
<dbReference type="EMBL" id="JACGWJ010000028">
    <property type="protein sequence ID" value="KAL0307285.1"/>
    <property type="molecule type" value="Genomic_DNA"/>
</dbReference>
<reference evidence="2" key="1">
    <citation type="submission" date="2020-06" db="EMBL/GenBank/DDBJ databases">
        <authorList>
            <person name="Li T."/>
            <person name="Hu X."/>
            <person name="Zhang T."/>
            <person name="Song X."/>
            <person name="Zhang H."/>
            <person name="Dai N."/>
            <person name="Sheng W."/>
            <person name="Hou X."/>
            <person name="Wei L."/>
        </authorList>
    </citation>
    <scope>NUCLEOTIDE SEQUENCE</scope>
    <source>
        <strain evidence="2">G02</strain>
        <tissue evidence="2">Leaf</tissue>
    </source>
</reference>
<dbReference type="PROSITE" id="PS50878">
    <property type="entry name" value="RT_POL"/>
    <property type="match status" value="1"/>
</dbReference>
<gene>
    <name evidence="2" type="ORF">Sradi_6145800</name>
</gene>
<feature type="domain" description="Reverse transcriptase" evidence="1">
    <location>
        <begin position="1"/>
        <end position="188"/>
    </location>
</feature>
<dbReference type="PANTHER" id="PTHR33116">
    <property type="entry name" value="REVERSE TRANSCRIPTASE ZINC-BINDING DOMAIN-CONTAINING PROTEIN-RELATED-RELATED"/>
    <property type="match status" value="1"/>
</dbReference>
<accession>A0AAW2KMU2</accession>
<dbReference type="AlphaFoldDB" id="A0AAW2KMU2"/>
<comment type="caution">
    <text evidence="2">The sequence shown here is derived from an EMBL/GenBank/DDBJ whole genome shotgun (WGS) entry which is preliminary data.</text>
</comment>
<dbReference type="PANTHER" id="PTHR33116:SF86">
    <property type="entry name" value="REVERSE TRANSCRIPTASE DOMAIN-CONTAINING PROTEIN"/>
    <property type="match status" value="1"/>
</dbReference>
<evidence type="ECO:0000259" key="1">
    <source>
        <dbReference type="PROSITE" id="PS50878"/>
    </source>
</evidence>
<evidence type="ECO:0000313" key="2">
    <source>
        <dbReference type="EMBL" id="KAL0307285.1"/>
    </source>
</evidence>
<name>A0AAW2KMU2_SESRA</name>
<reference evidence="2" key="2">
    <citation type="journal article" date="2024" name="Plant">
        <title>Genomic evolution and insights into agronomic trait innovations of Sesamum species.</title>
        <authorList>
            <person name="Miao H."/>
            <person name="Wang L."/>
            <person name="Qu L."/>
            <person name="Liu H."/>
            <person name="Sun Y."/>
            <person name="Le M."/>
            <person name="Wang Q."/>
            <person name="Wei S."/>
            <person name="Zheng Y."/>
            <person name="Lin W."/>
            <person name="Duan Y."/>
            <person name="Cao H."/>
            <person name="Xiong S."/>
            <person name="Wang X."/>
            <person name="Wei L."/>
            <person name="Li C."/>
            <person name="Ma Q."/>
            <person name="Ju M."/>
            <person name="Zhao R."/>
            <person name="Li G."/>
            <person name="Mu C."/>
            <person name="Tian Q."/>
            <person name="Mei H."/>
            <person name="Zhang T."/>
            <person name="Gao T."/>
            <person name="Zhang H."/>
        </authorList>
    </citation>
    <scope>NUCLEOTIDE SEQUENCE</scope>
    <source>
        <strain evidence="2">G02</strain>
    </source>
</reference>
<proteinExistence type="predicted"/>
<dbReference type="InterPro" id="IPR000477">
    <property type="entry name" value="RT_dom"/>
</dbReference>